<evidence type="ECO:0000313" key="16">
    <source>
        <dbReference type="EMBL" id="KAK9724160.1"/>
    </source>
</evidence>
<evidence type="ECO:0000313" key="17">
    <source>
        <dbReference type="Proteomes" id="UP001443914"/>
    </source>
</evidence>
<feature type="domain" description="Protein kinase" evidence="15">
    <location>
        <begin position="389"/>
        <end position="684"/>
    </location>
</feature>
<comment type="caution">
    <text evidence="16">The sequence shown here is derived from an EMBL/GenBank/DDBJ whole genome shotgun (WGS) entry which is preliminary data.</text>
</comment>
<keyword evidence="6" id="KW-0430">Lectin</keyword>
<evidence type="ECO:0000256" key="14">
    <source>
        <dbReference type="SAM" id="SignalP"/>
    </source>
</evidence>
<dbReference type="Gene3D" id="3.30.200.20">
    <property type="entry name" value="Phosphorylase Kinase, domain 1"/>
    <property type="match status" value="1"/>
</dbReference>
<evidence type="ECO:0000256" key="12">
    <source>
        <dbReference type="SAM" id="MobiDB-lite"/>
    </source>
</evidence>
<dbReference type="PANTHER" id="PTHR27007">
    <property type="match status" value="1"/>
</dbReference>
<dbReference type="AlphaFoldDB" id="A0AAW1KTF6"/>
<dbReference type="CDD" id="cd06899">
    <property type="entry name" value="lectin_legume_LecRK_Arcelin_ConA"/>
    <property type="match status" value="1"/>
</dbReference>
<evidence type="ECO:0000256" key="11">
    <source>
        <dbReference type="ARBA" id="ARBA00023170"/>
    </source>
</evidence>
<dbReference type="InterPro" id="IPR011009">
    <property type="entry name" value="Kinase-like_dom_sf"/>
</dbReference>
<dbReference type="Pfam" id="PF00139">
    <property type="entry name" value="Lectin_legB"/>
    <property type="match status" value="1"/>
</dbReference>
<gene>
    <name evidence="16" type="ORF">RND81_05G052800</name>
</gene>
<dbReference type="Gene3D" id="1.10.510.10">
    <property type="entry name" value="Transferase(Phosphotransferase) domain 1"/>
    <property type="match status" value="2"/>
</dbReference>
<keyword evidence="4 13" id="KW-0812">Transmembrane</keyword>
<dbReference type="GO" id="GO:0004672">
    <property type="term" value="F:protein kinase activity"/>
    <property type="evidence" value="ECO:0007669"/>
    <property type="project" value="InterPro"/>
</dbReference>
<evidence type="ECO:0000256" key="2">
    <source>
        <dbReference type="ARBA" id="ARBA00008536"/>
    </source>
</evidence>
<dbReference type="InterPro" id="IPR050528">
    <property type="entry name" value="L-type_Lectin-RKs"/>
</dbReference>
<evidence type="ECO:0000256" key="7">
    <source>
        <dbReference type="ARBA" id="ARBA00022741"/>
    </source>
</evidence>
<feature type="region of interest" description="Disordered" evidence="12">
    <location>
        <begin position="355"/>
        <end position="377"/>
    </location>
</feature>
<comment type="similarity">
    <text evidence="2">In the N-terminal section; belongs to the leguminous lectin family.</text>
</comment>
<keyword evidence="5 14" id="KW-0732">Signal</keyword>
<sequence>MAMISFLCKTLWCLALVLVYGTEIGVTKHLISVNKVISFPEFSISVDPRIEHDVRLLGSAKLSENKRSIQIPDTTATDDIRHQAGRAIYSSPIRVFDPDSQTPGSFETTFSFQFSNHSLSAYNDSTGETHGGSGLTFLMTPDEFTVGRPGPWLGMLNDACDDDYYKFFAIEFDTRQNPELGDPNDNHIGINLGSIISTSTVNASDYGLAFKDGSIHHAGITYDGFTKRMDIRVGSDLKTPLKLVFSDDVDLSPYLNEYMFVGFSASTGNFTQLHNILSWNFTSRTPANLRFPSTETCQSKLLVGRNPVEAESNGLPVKDERPTTTFLIFVCVVILCFAMVFSLYCNSNRPSSHSGSAFLDMPEKTPRPQPPNKPRRFTAPELSLATRGFSELEILGSDSTGVLYKGTLPNGCHVAVKRLSVQLITSLSIDRRKFLKRVGSLSRVRHPGLVPIRGWCYDRKELMIVYEYIFNGCLDKWLFGVGVLPWSRRFKVIKNVANGLTHLHKNELAHNKVQVSSVFLDVSFKALLGDFGLCDPVDIDPTSSRSVDVFNLGIFVLEVVSGRKRWISDQMESRASGFSSEDPGMMKMDLLDYAWIMHEKEEKIKMVDRRMGSGVDSEQAVRVVNVALLCTLPENNGRPKMEEVVRYLSKDCEIPKLPPNRPIVLFPYNSGPKLCGGYVCAPFN</sequence>
<dbReference type="PROSITE" id="PS50011">
    <property type="entry name" value="PROTEIN_KINASE_DOM"/>
    <property type="match status" value="1"/>
</dbReference>
<dbReference type="Pfam" id="PF07714">
    <property type="entry name" value="PK_Tyr_Ser-Thr"/>
    <property type="match status" value="1"/>
</dbReference>
<dbReference type="InterPro" id="IPR001245">
    <property type="entry name" value="Ser-Thr/Tyr_kinase_cat_dom"/>
</dbReference>
<keyword evidence="8" id="KW-0067">ATP-binding</keyword>
<evidence type="ECO:0000256" key="4">
    <source>
        <dbReference type="ARBA" id="ARBA00022692"/>
    </source>
</evidence>
<dbReference type="InterPro" id="IPR013320">
    <property type="entry name" value="ConA-like_dom_sf"/>
</dbReference>
<evidence type="ECO:0000256" key="10">
    <source>
        <dbReference type="ARBA" id="ARBA00023136"/>
    </source>
</evidence>
<proteinExistence type="inferred from homology"/>
<dbReference type="GO" id="GO:0006952">
    <property type="term" value="P:defense response"/>
    <property type="evidence" value="ECO:0007669"/>
    <property type="project" value="UniProtKB-ARBA"/>
</dbReference>
<dbReference type="InterPro" id="IPR000719">
    <property type="entry name" value="Prot_kinase_dom"/>
</dbReference>
<keyword evidence="11" id="KW-0675">Receptor</keyword>
<feature type="signal peptide" evidence="14">
    <location>
        <begin position="1"/>
        <end position="21"/>
    </location>
</feature>
<evidence type="ECO:0000256" key="6">
    <source>
        <dbReference type="ARBA" id="ARBA00022734"/>
    </source>
</evidence>
<keyword evidence="17" id="KW-1185">Reference proteome</keyword>
<keyword evidence="9 13" id="KW-1133">Transmembrane helix</keyword>
<dbReference type="GO" id="GO:0051707">
    <property type="term" value="P:response to other organism"/>
    <property type="evidence" value="ECO:0007669"/>
    <property type="project" value="UniProtKB-ARBA"/>
</dbReference>
<evidence type="ECO:0000256" key="1">
    <source>
        <dbReference type="ARBA" id="ARBA00004479"/>
    </source>
</evidence>
<dbReference type="SUPFAM" id="SSF56112">
    <property type="entry name" value="Protein kinase-like (PK-like)"/>
    <property type="match status" value="1"/>
</dbReference>
<dbReference type="Gene3D" id="2.60.120.200">
    <property type="match status" value="1"/>
</dbReference>
<dbReference type="InterPro" id="IPR001220">
    <property type="entry name" value="Legume_lectin_dom"/>
</dbReference>
<evidence type="ECO:0000256" key="9">
    <source>
        <dbReference type="ARBA" id="ARBA00022989"/>
    </source>
</evidence>
<keyword evidence="7" id="KW-0547">Nucleotide-binding</keyword>
<dbReference type="GO" id="GO:0030246">
    <property type="term" value="F:carbohydrate binding"/>
    <property type="evidence" value="ECO:0007669"/>
    <property type="project" value="UniProtKB-KW"/>
</dbReference>
<evidence type="ECO:0000256" key="5">
    <source>
        <dbReference type="ARBA" id="ARBA00022729"/>
    </source>
</evidence>
<accession>A0AAW1KTF6</accession>
<dbReference type="SUPFAM" id="SSF49899">
    <property type="entry name" value="Concanavalin A-like lectins/glucanases"/>
    <property type="match status" value="1"/>
</dbReference>
<evidence type="ECO:0000256" key="8">
    <source>
        <dbReference type="ARBA" id="ARBA00022840"/>
    </source>
</evidence>
<comment type="subcellular location">
    <subcellularLocation>
        <location evidence="1">Membrane</location>
        <topology evidence="1">Single-pass type I membrane protein</topology>
    </subcellularLocation>
</comment>
<protein>
    <recommendedName>
        <fullName evidence="15">Protein kinase domain-containing protein</fullName>
    </recommendedName>
</protein>
<organism evidence="16 17">
    <name type="scientific">Saponaria officinalis</name>
    <name type="common">Common soapwort</name>
    <name type="synonym">Lychnis saponaria</name>
    <dbReference type="NCBI Taxonomy" id="3572"/>
    <lineage>
        <taxon>Eukaryota</taxon>
        <taxon>Viridiplantae</taxon>
        <taxon>Streptophyta</taxon>
        <taxon>Embryophyta</taxon>
        <taxon>Tracheophyta</taxon>
        <taxon>Spermatophyta</taxon>
        <taxon>Magnoliopsida</taxon>
        <taxon>eudicotyledons</taxon>
        <taxon>Gunneridae</taxon>
        <taxon>Pentapetalae</taxon>
        <taxon>Caryophyllales</taxon>
        <taxon>Caryophyllaceae</taxon>
        <taxon>Caryophylleae</taxon>
        <taxon>Saponaria</taxon>
    </lineage>
</organism>
<evidence type="ECO:0000256" key="13">
    <source>
        <dbReference type="SAM" id="Phobius"/>
    </source>
</evidence>
<evidence type="ECO:0000256" key="3">
    <source>
        <dbReference type="ARBA" id="ARBA00010217"/>
    </source>
</evidence>
<feature type="transmembrane region" description="Helical" evidence="13">
    <location>
        <begin position="326"/>
        <end position="345"/>
    </location>
</feature>
<keyword evidence="10 13" id="KW-0472">Membrane</keyword>
<comment type="similarity">
    <text evidence="3">In the C-terminal section; belongs to the protein kinase superfamily. Ser/Thr protein kinase family.</text>
</comment>
<dbReference type="GO" id="GO:0016020">
    <property type="term" value="C:membrane"/>
    <property type="evidence" value="ECO:0007669"/>
    <property type="project" value="UniProtKB-SubCell"/>
</dbReference>
<evidence type="ECO:0000259" key="15">
    <source>
        <dbReference type="PROSITE" id="PS50011"/>
    </source>
</evidence>
<dbReference type="EMBL" id="JBDFQZ010000005">
    <property type="protein sequence ID" value="KAK9724160.1"/>
    <property type="molecule type" value="Genomic_DNA"/>
</dbReference>
<name>A0AAW1KTF6_SAPOF</name>
<reference evidence="16" key="1">
    <citation type="submission" date="2024-03" db="EMBL/GenBank/DDBJ databases">
        <title>WGS assembly of Saponaria officinalis var. Norfolk2.</title>
        <authorList>
            <person name="Jenkins J."/>
            <person name="Shu S."/>
            <person name="Grimwood J."/>
            <person name="Barry K."/>
            <person name="Goodstein D."/>
            <person name="Schmutz J."/>
            <person name="Leebens-Mack J."/>
            <person name="Osbourn A."/>
        </authorList>
    </citation>
    <scope>NUCLEOTIDE SEQUENCE [LARGE SCALE GENOMIC DNA]</scope>
    <source>
        <strain evidence="16">JIC</strain>
    </source>
</reference>
<dbReference type="GO" id="GO:0005524">
    <property type="term" value="F:ATP binding"/>
    <property type="evidence" value="ECO:0007669"/>
    <property type="project" value="UniProtKB-KW"/>
</dbReference>
<dbReference type="Proteomes" id="UP001443914">
    <property type="component" value="Unassembled WGS sequence"/>
</dbReference>
<feature type="chain" id="PRO_5043463715" description="Protein kinase domain-containing protein" evidence="14">
    <location>
        <begin position="22"/>
        <end position="684"/>
    </location>
</feature>